<evidence type="ECO:0000256" key="6">
    <source>
        <dbReference type="ARBA" id="ARBA00023098"/>
    </source>
</evidence>
<dbReference type="RefSeq" id="WP_116540666.1">
    <property type="nucleotide sequence ID" value="NZ_QAYL01000023.1"/>
</dbReference>
<dbReference type="GO" id="GO:0008654">
    <property type="term" value="P:phospholipid biosynthetic process"/>
    <property type="evidence" value="ECO:0007669"/>
    <property type="project" value="UniProtKB-KW"/>
</dbReference>
<evidence type="ECO:0000256" key="1">
    <source>
        <dbReference type="ARBA" id="ARBA00005189"/>
    </source>
</evidence>
<feature type="domain" description="Glycosyltransferase subfamily 4-like N-terminal" evidence="19">
    <location>
        <begin position="16"/>
        <end position="181"/>
    </location>
</feature>
<dbReference type="Pfam" id="PF00534">
    <property type="entry name" value="Glycos_transf_1"/>
    <property type="match status" value="1"/>
</dbReference>
<comment type="catalytic activity">
    <reaction evidence="10">
        <text>a 1,2-diacyl-sn-glycero-3-phospho-[alpha-D-mannopyranosyl-(1&lt;-&gt;6)-D-myo-inositol] + GDP-alpha-D-mannose = a 2,6-O-bis(alpha-D-mannopyranosyl)-1-phosphatidyl-1D-myo-inositol + GDP + H(+)</text>
        <dbReference type="Rhea" id="RHEA:52440"/>
        <dbReference type="ChEBI" id="CHEBI:15378"/>
        <dbReference type="ChEBI" id="CHEBI:57527"/>
        <dbReference type="ChEBI" id="CHEBI:58189"/>
        <dbReference type="ChEBI" id="CHEBI:87673"/>
        <dbReference type="ChEBI" id="CHEBI:136624"/>
        <dbReference type="EC" id="2.4.1.346"/>
    </reaction>
</comment>
<evidence type="ECO:0000256" key="3">
    <source>
        <dbReference type="ARBA" id="ARBA00022516"/>
    </source>
</evidence>
<proteinExistence type="inferred from homology"/>
<dbReference type="GO" id="GO:0009247">
    <property type="term" value="P:glycolipid biosynthetic process"/>
    <property type="evidence" value="ECO:0007669"/>
    <property type="project" value="UniProtKB-ARBA"/>
</dbReference>
<keyword evidence="6" id="KW-0443">Lipid metabolism</keyword>
<gene>
    <name evidence="20" type="ORF">MUBE_11830</name>
</gene>
<reference evidence="20 21" key="1">
    <citation type="submission" date="2018-07" db="EMBL/GenBank/DDBJ databases">
        <title>Whole genome sequence of Mycobacterium uberis.</title>
        <authorList>
            <person name="Benjak A."/>
        </authorList>
    </citation>
    <scope>NUCLEOTIDE SEQUENCE [LARGE SCALE GENOMIC DNA]</scope>
    <source>
        <strain evidence="20 21">Jura</strain>
    </source>
</reference>
<evidence type="ECO:0000256" key="4">
    <source>
        <dbReference type="ARBA" id="ARBA00022676"/>
    </source>
</evidence>
<keyword evidence="7" id="KW-0594">Phospholipid biosynthesis</keyword>
<dbReference type="OrthoDB" id="9808602at2"/>
<dbReference type="FunFam" id="3.40.50.2000:FF:000069">
    <property type="entry name" value="Alpha-(1-6)-phosphatidylinositol monomannoside mannosyltransferase"/>
    <property type="match status" value="1"/>
</dbReference>
<dbReference type="EC" id="2.4.1.346" evidence="12"/>
<dbReference type="CDD" id="cd03801">
    <property type="entry name" value="GT4_PimA-like"/>
    <property type="match status" value="1"/>
</dbReference>
<evidence type="ECO:0000256" key="10">
    <source>
        <dbReference type="ARBA" id="ARBA00052876"/>
    </source>
</evidence>
<evidence type="ECO:0000256" key="14">
    <source>
        <dbReference type="ARBA" id="ARBA00075163"/>
    </source>
</evidence>
<dbReference type="InterPro" id="IPR001296">
    <property type="entry name" value="Glyco_trans_1"/>
</dbReference>
<dbReference type="EMBL" id="QAYL01000023">
    <property type="protein sequence ID" value="RFD24827.1"/>
    <property type="molecule type" value="Genomic_DNA"/>
</dbReference>
<evidence type="ECO:0000256" key="2">
    <source>
        <dbReference type="ARBA" id="ARBA00009481"/>
    </source>
</evidence>
<comment type="catalytic activity">
    <reaction evidence="9">
        <text>a 1,2-diacyl-sn-glycero-3-phospho-[alpha-D-6-acyl-mannopyranosyl-(1&lt;-&gt;6)-D-myo-inositol] + GDP-alpha-D-mannose = a 2-O-(alpha-D-mannosyl)-6-O-(6-O-acyl-alpha-D-mannosyl)-1-phosphatidyl-1D-myo-inositol + GDP + H(+)</text>
        <dbReference type="Rhea" id="RHEA:52444"/>
        <dbReference type="ChEBI" id="CHEBI:15378"/>
        <dbReference type="ChEBI" id="CHEBI:57527"/>
        <dbReference type="ChEBI" id="CHEBI:58189"/>
        <dbReference type="ChEBI" id="CHEBI:88053"/>
        <dbReference type="ChEBI" id="CHEBI:136625"/>
        <dbReference type="EC" id="2.4.1.346"/>
    </reaction>
</comment>
<evidence type="ECO:0000313" key="21">
    <source>
        <dbReference type="Proteomes" id="UP000258522"/>
    </source>
</evidence>
<dbReference type="Proteomes" id="UP000258522">
    <property type="component" value="Unassembled WGS sequence"/>
</dbReference>
<evidence type="ECO:0000256" key="5">
    <source>
        <dbReference type="ARBA" id="ARBA00022679"/>
    </source>
</evidence>
<dbReference type="GO" id="GO:0033164">
    <property type="term" value="F:initiation-specific glycolipid 1,6-alpha-mannosyltransferase activity"/>
    <property type="evidence" value="ECO:0007669"/>
    <property type="project" value="UniProtKB-ARBA"/>
</dbReference>
<comment type="pathway">
    <text evidence="1">Lipid metabolism.</text>
</comment>
<keyword evidence="3" id="KW-0444">Lipid biosynthesis</keyword>
<dbReference type="InterPro" id="IPR050194">
    <property type="entry name" value="Glycosyltransferase_grp1"/>
</dbReference>
<evidence type="ECO:0000256" key="11">
    <source>
        <dbReference type="ARBA" id="ARBA00060651"/>
    </source>
</evidence>
<accession>A0A3E1HEH2</accession>
<keyword evidence="21" id="KW-1185">Reference proteome</keyword>
<dbReference type="AlphaFoldDB" id="A0A3E1HEH2"/>
<comment type="similarity">
    <text evidence="2">Belongs to the glycosyltransferase group 1 family. Glycosyltransferase 4 subfamily.</text>
</comment>
<feature type="domain" description="Glycosyl transferase family 1" evidence="18">
    <location>
        <begin position="191"/>
        <end position="364"/>
    </location>
</feature>
<organism evidence="20 21">
    <name type="scientific">Mycobacterium uberis</name>
    <dbReference type="NCBI Taxonomy" id="2162698"/>
    <lineage>
        <taxon>Bacteria</taxon>
        <taxon>Bacillati</taxon>
        <taxon>Actinomycetota</taxon>
        <taxon>Actinomycetes</taxon>
        <taxon>Mycobacteriales</taxon>
        <taxon>Mycobacteriaceae</taxon>
        <taxon>Mycobacterium</taxon>
    </lineage>
</organism>
<evidence type="ECO:0000259" key="19">
    <source>
        <dbReference type="Pfam" id="PF13439"/>
    </source>
</evidence>
<dbReference type="PANTHER" id="PTHR45947">
    <property type="entry name" value="SULFOQUINOVOSYL TRANSFERASE SQD2"/>
    <property type="match status" value="1"/>
</dbReference>
<evidence type="ECO:0000256" key="15">
    <source>
        <dbReference type="ARBA" id="ARBA00076875"/>
    </source>
</evidence>
<dbReference type="InterPro" id="IPR028098">
    <property type="entry name" value="Glyco_trans_4-like_N"/>
</dbReference>
<dbReference type="PANTHER" id="PTHR45947:SF3">
    <property type="entry name" value="SULFOQUINOVOSYL TRANSFERASE SQD2"/>
    <property type="match status" value="1"/>
</dbReference>
<evidence type="ECO:0000256" key="13">
    <source>
        <dbReference type="ARBA" id="ARBA00068536"/>
    </source>
</evidence>
<evidence type="ECO:0000256" key="7">
    <source>
        <dbReference type="ARBA" id="ARBA00023209"/>
    </source>
</evidence>
<sequence length="392" mass="41897">MSRVLLVTNDFPPRRGGIQSYLGEYVSRLVQAGSGVGSHDVVVYAPQWQGVATFDDAAQADGYRVVRHPGTLMLPGPMVDARMRRLIADHGIDTVWFGAAAPLALLAPRARKAGATRVLASTHGHEVGWSMLPVARSVLRHIGDDTDVVTFVSHYTRSRFAPAFGPRAVLEYLPPGVDTDRFRPDPASRAELRDRYRLGEQPTVVCLSRLVPRKGQDMLIRALPLIRQRIDGAALVLVGDGPYLEALRKLAQGCGVADHVIFTGGVAAAELPAHHALADVFVMPCRTRGGGMDVEGLGIVFLEASATGVPVIAGKSGGAPEAVWHNKTGLVVDGRSVNMVADAVTGLLTDRDRAVAMGAAGRQWVTAEWRWDPLAARLAALLRGDDVSATPV</sequence>
<evidence type="ECO:0000313" key="20">
    <source>
        <dbReference type="EMBL" id="RFD24827.1"/>
    </source>
</evidence>
<evidence type="ECO:0000256" key="16">
    <source>
        <dbReference type="ARBA" id="ARBA00077842"/>
    </source>
</evidence>
<protein>
    <recommendedName>
        <fullName evidence="13">GDP-mannose-dependent alpha-(1-6)-phosphatidylinositol monomannoside mannosyltransferase</fullName>
        <ecNumber evidence="12">2.4.1.346</ecNumber>
    </recommendedName>
    <alternativeName>
        <fullName evidence="14">Alpha-D-mannose-alpha-(1-6)-phosphatidylmyo-inositol-mannosyltransferase</fullName>
    </alternativeName>
    <alternativeName>
        <fullName evidence="17">Alpha-mannosyltransferase</fullName>
    </alternativeName>
    <alternativeName>
        <fullName evidence="16">Guanosine diphosphomannose-phosphatidyl-inositol alpha-mannosyltransferase</fullName>
    </alternativeName>
    <alternativeName>
        <fullName evidence="15">Phosphatidylinositol alpha-mannosyltransferase</fullName>
    </alternativeName>
</protein>
<dbReference type="Gene3D" id="3.40.50.2000">
    <property type="entry name" value="Glycogen Phosphorylase B"/>
    <property type="match status" value="2"/>
</dbReference>
<evidence type="ECO:0000259" key="18">
    <source>
        <dbReference type="Pfam" id="PF00534"/>
    </source>
</evidence>
<dbReference type="GO" id="GO:0043750">
    <property type="term" value="F:phosphatidylinositol alpha-mannosyltransferase activity"/>
    <property type="evidence" value="ECO:0007669"/>
    <property type="project" value="UniProtKB-ARBA"/>
</dbReference>
<keyword evidence="5 20" id="KW-0808">Transferase</keyword>
<name>A0A3E1HEH2_9MYCO</name>
<comment type="caution">
    <text evidence="20">The sequence shown here is derived from an EMBL/GenBank/DDBJ whole genome shotgun (WGS) entry which is preliminary data.</text>
</comment>
<dbReference type="GO" id="GO:0016020">
    <property type="term" value="C:membrane"/>
    <property type="evidence" value="ECO:0007669"/>
    <property type="project" value="GOC"/>
</dbReference>
<evidence type="ECO:0000256" key="17">
    <source>
        <dbReference type="ARBA" id="ARBA00079381"/>
    </source>
</evidence>
<evidence type="ECO:0000256" key="12">
    <source>
        <dbReference type="ARBA" id="ARBA00066957"/>
    </source>
</evidence>
<keyword evidence="8" id="KW-1208">Phospholipid metabolism</keyword>
<dbReference type="FunFam" id="3.40.50.2000:FF:000115">
    <property type="entry name" value="Alpha-(1-6)-phosphatidylinositol monomannoside mannosyltransferase"/>
    <property type="match status" value="1"/>
</dbReference>
<comment type="pathway">
    <text evidence="11">Phospholipid metabolism; phosphatidylinositol metabolism.</text>
</comment>
<dbReference type="SUPFAM" id="SSF53756">
    <property type="entry name" value="UDP-Glycosyltransferase/glycogen phosphorylase"/>
    <property type="match status" value="1"/>
</dbReference>
<dbReference type="Pfam" id="PF13439">
    <property type="entry name" value="Glyco_transf_4"/>
    <property type="match status" value="1"/>
</dbReference>
<evidence type="ECO:0000256" key="9">
    <source>
        <dbReference type="ARBA" id="ARBA00051960"/>
    </source>
</evidence>
<keyword evidence="4 20" id="KW-0328">Glycosyltransferase</keyword>
<evidence type="ECO:0000256" key="8">
    <source>
        <dbReference type="ARBA" id="ARBA00023264"/>
    </source>
</evidence>